<proteinExistence type="predicted"/>
<reference evidence="1" key="1">
    <citation type="submission" date="2014-05" db="EMBL/GenBank/DDBJ databases">
        <authorList>
            <person name="Chronopoulou M."/>
        </authorList>
    </citation>
    <scope>NUCLEOTIDE SEQUENCE</scope>
    <source>
        <tissue evidence="1">Whole organism</tissue>
    </source>
</reference>
<evidence type="ECO:0000313" key="1">
    <source>
        <dbReference type="EMBL" id="CDW18276.1"/>
    </source>
</evidence>
<accession>A0A0K2SYE4</accession>
<dbReference type="EMBL" id="HACA01000915">
    <property type="protein sequence ID" value="CDW18276.1"/>
    <property type="molecule type" value="Transcribed_RNA"/>
</dbReference>
<dbReference type="AlphaFoldDB" id="A0A0K2SYE4"/>
<name>A0A0K2SYE4_LEPSM</name>
<protein>
    <submittedName>
        <fullName evidence="1">Uncharacterized protein</fullName>
    </submittedName>
</protein>
<sequence>MVRAVVERKEWLNTYAYIKLLDKSSKTTLFSLKMKLRGIAFLRKNFPDSKMWLPSSPNANHL</sequence>
<organism evidence="1">
    <name type="scientific">Lepeophtheirus salmonis</name>
    <name type="common">Salmon louse</name>
    <name type="synonym">Caligus salmonis</name>
    <dbReference type="NCBI Taxonomy" id="72036"/>
    <lineage>
        <taxon>Eukaryota</taxon>
        <taxon>Metazoa</taxon>
        <taxon>Ecdysozoa</taxon>
        <taxon>Arthropoda</taxon>
        <taxon>Crustacea</taxon>
        <taxon>Multicrustacea</taxon>
        <taxon>Hexanauplia</taxon>
        <taxon>Copepoda</taxon>
        <taxon>Siphonostomatoida</taxon>
        <taxon>Caligidae</taxon>
        <taxon>Lepeophtheirus</taxon>
    </lineage>
</organism>